<evidence type="ECO:0000256" key="1">
    <source>
        <dbReference type="ARBA" id="ARBA00004141"/>
    </source>
</evidence>
<proteinExistence type="predicted"/>
<gene>
    <name evidence="12" type="ORF">H671_20876</name>
</gene>
<dbReference type="SUPFAM" id="SSF53850">
    <property type="entry name" value="Periplasmic binding protein-like II"/>
    <property type="match status" value="1"/>
</dbReference>
<keyword evidence="5" id="KW-0406">Ion transport</keyword>
<organism evidence="12 13">
    <name type="scientific">Cricetulus griseus</name>
    <name type="common">Chinese hamster</name>
    <name type="synonym">Cricetulus barabensis griseus</name>
    <dbReference type="NCBI Taxonomy" id="10029"/>
    <lineage>
        <taxon>Eukaryota</taxon>
        <taxon>Metazoa</taxon>
        <taxon>Chordata</taxon>
        <taxon>Craniata</taxon>
        <taxon>Vertebrata</taxon>
        <taxon>Euteleostomi</taxon>
        <taxon>Mammalia</taxon>
        <taxon>Eutheria</taxon>
        <taxon>Euarchontoglires</taxon>
        <taxon>Glires</taxon>
        <taxon>Rodentia</taxon>
        <taxon>Myomorpha</taxon>
        <taxon>Muroidea</taxon>
        <taxon>Cricetidae</taxon>
        <taxon>Cricetinae</taxon>
        <taxon>Cricetulus</taxon>
    </lineage>
</organism>
<evidence type="ECO:0000256" key="10">
    <source>
        <dbReference type="ARBA" id="ARBA00023303"/>
    </source>
</evidence>
<evidence type="ECO:0000313" key="12">
    <source>
        <dbReference type="EMBL" id="ERE62630.1"/>
    </source>
</evidence>
<evidence type="ECO:0000313" key="13">
    <source>
        <dbReference type="Proteomes" id="UP000030759"/>
    </source>
</evidence>
<name>A0A061HWF0_CRIGR</name>
<dbReference type="GO" id="GO:0016020">
    <property type="term" value="C:membrane"/>
    <property type="evidence" value="ECO:0007669"/>
    <property type="project" value="UniProtKB-SubCell"/>
</dbReference>
<evidence type="ECO:0000256" key="6">
    <source>
        <dbReference type="ARBA" id="ARBA00023136"/>
    </source>
</evidence>
<keyword evidence="10" id="KW-0407">Ion channel</keyword>
<dbReference type="Gene3D" id="3.40.190.10">
    <property type="entry name" value="Periplasmic binding protein-like II"/>
    <property type="match status" value="1"/>
</dbReference>
<evidence type="ECO:0000256" key="7">
    <source>
        <dbReference type="ARBA" id="ARBA00023170"/>
    </source>
</evidence>
<sequence>ENPYVMRRPNFQALSGNERFEGFCVDMLRELAELLRFRYRLRLVEDGLYGAPEPNGSWTGMVGELINR</sequence>
<keyword evidence="2" id="KW-0813">Transport</keyword>
<feature type="non-terminal residue" evidence="12">
    <location>
        <position position="68"/>
    </location>
</feature>
<dbReference type="Pfam" id="PF10613">
    <property type="entry name" value="Lig_chan-Glu_bd"/>
    <property type="match status" value="1"/>
</dbReference>
<keyword evidence="9" id="KW-1071">Ligand-gated ion channel</keyword>
<evidence type="ECO:0000256" key="8">
    <source>
        <dbReference type="ARBA" id="ARBA00023180"/>
    </source>
</evidence>
<protein>
    <submittedName>
        <fullName evidence="12">Glutamate receptor, ionotropic kainate 4</fullName>
    </submittedName>
</protein>
<keyword evidence="6" id="KW-0472">Membrane</keyword>
<reference evidence="13" key="1">
    <citation type="journal article" date="2013" name="Nat. Biotechnol.">
        <title>Chinese hamster genome sequenced from sorted chromosomes.</title>
        <authorList>
            <person name="Brinkrolf K."/>
            <person name="Rupp O."/>
            <person name="Laux H."/>
            <person name="Kollin F."/>
            <person name="Ernst W."/>
            <person name="Linke B."/>
            <person name="Kofler R."/>
            <person name="Romand S."/>
            <person name="Hesse F."/>
            <person name="Budach W.E."/>
            <person name="Galosy S."/>
            <person name="Muller D."/>
            <person name="Noll T."/>
            <person name="Wienberg J."/>
            <person name="Jostock T."/>
            <person name="Leonard M."/>
            <person name="Grillari J."/>
            <person name="Tauch A."/>
            <person name="Goesmann A."/>
            <person name="Helk B."/>
            <person name="Mott J.E."/>
            <person name="Puhler A."/>
            <person name="Borth N."/>
        </authorList>
    </citation>
    <scope>NUCLEOTIDE SEQUENCE [LARGE SCALE GENOMIC DNA]</scope>
    <source>
        <strain evidence="13">17A/GY</strain>
    </source>
</reference>
<evidence type="ECO:0000256" key="5">
    <source>
        <dbReference type="ARBA" id="ARBA00023065"/>
    </source>
</evidence>
<feature type="domain" description="Ionotropic glutamate receptor L-glutamate and glycine-binding" evidence="11">
    <location>
        <begin position="3"/>
        <end position="67"/>
    </location>
</feature>
<dbReference type="FunFam" id="3.40.190.10:FF:000210">
    <property type="entry name" value="Glutamate receptor ionotropic, kainate 1"/>
    <property type="match status" value="1"/>
</dbReference>
<comment type="subcellular location">
    <subcellularLocation>
        <location evidence="1">Membrane</location>
        <topology evidence="1">Multi-pass membrane protein</topology>
    </subcellularLocation>
</comment>
<evidence type="ECO:0000256" key="9">
    <source>
        <dbReference type="ARBA" id="ARBA00023286"/>
    </source>
</evidence>
<evidence type="ECO:0000259" key="11">
    <source>
        <dbReference type="SMART" id="SM00918"/>
    </source>
</evidence>
<dbReference type="InterPro" id="IPR019594">
    <property type="entry name" value="Glu/Gly-bd"/>
</dbReference>
<keyword evidence="8" id="KW-0325">Glycoprotein</keyword>
<dbReference type="GO" id="GO:0015276">
    <property type="term" value="F:ligand-gated monoatomic ion channel activity"/>
    <property type="evidence" value="ECO:0007669"/>
    <property type="project" value="InterPro"/>
</dbReference>
<evidence type="ECO:0000256" key="2">
    <source>
        <dbReference type="ARBA" id="ARBA00022448"/>
    </source>
</evidence>
<dbReference type="Proteomes" id="UP000030759">
    <property type="component" value="Unassembled WGS sequence"/>
</dbReference>
<dbReference type="EMBL" id="KE686277">
    <property type="protein sequence ID" value="ERE62630.1"/>
    <property type="molecule type" value="Genomic_DNA"/>
</dbReference>
<dbReference type="SMART" id="SM00918">
    <property type="entry name" value="Lig_chan-Glu_bd"/>
    <property type="match status" value="1"/>
</dbReference>
<evidence type="ECO:0000256" key="3">
    <source>
        <dbReference type="ARBA" id="ARBA00022692"/>
    </source>
</evidence>
<keyword evidence="4" id="KW-1133">Transmembrane helix</keyword>
<evidence type="ECO:0000256" key="4">
    <source>
        <dbReference type="ARBA" id="ARBA00022989"/>
    </source>
</evidence>
<keyword evidence="7 12" id="KW-0675">Receptor</keyword>
<feature type="non-terminal residue" evidence="12">
    <location>
        <position position="1"/>
    </location>
</feature>
<dbReference type="AlphaFoldDB" id="A0A061HWF0"/>
<keyword evidence="3" id="KW-0812">Transmembrane</keyword>
<accession>A0A061HWF0</accession>